<sequence>MNADDDVEVIFSDLCADVEIDGHILTVEIYKTDIDPGWILEVVNEFGTSTVLDNLFIADGLAWQQFEKTVKEEGLTAFLSKKEKRQLFH</sequence>
<name>A0ABM9X185_9RHOB</name>
<dbReference type="EMBL" id="ABID01000029">
    <property type="protein sequence ID" value="EDQ03243.1"/>
    <property type="molecule type" value="Genomic_DNA"/>
</dbReference>
<accession>A0ABM9X185</accession>
<dbReference type="Proteomes" id="UP000003257">
    <property type="component" value="Unassembled WGS sequence"/>
</dbReference>
<gene>
    <name evidence="1" type="ORF">OIHEL45_20681</name>
</gene>
<comment type="caution">
    <text evidence="1">The sequence shown here is derived from an EMBL/GenBank/DDBJ whole genome shotgun (WGS) entry which is preliminary data.</text>
</comment>
<reference evidence="1 2" key="1">
    <citation type="submission" date="2007-11" db="EMBL/GenBank/DDBJ databases">
        <authorList>
            <person name="Wagner-Dobler I."/>
            <person name="Ferriera S."/>
            <person name="Johnson J."/>
            <person name="Kravitz S."/>
            <person name="Beeson K."/>
            <person name="Sutton G."/>
            <person name="Rogers Y.-H."/>
            <person name="Friedman R."/>
            <person name="Frazier M."/>
            <person name="Venter J.C."/>
        </authorList>
    </citation>
    <scope>NUCLEOTIDE SEQUENCE [LARGE SCALE GENOMIC DNA]</scope>
    <source>
        <strain evidence="1 2">HEL-45</strain>
    </source>
</reference>
<evidence type="ECO:0000313" key="1">
    <source>
        <dbReference type="EMBL" id="EDQ03243.1"/>
    </source>
</evidence>
<organism evidence="1 2">
    <name type="scientific">Sulfitobacter indolifex HEL-45</name>
    <dbReference type="NCBI Taxonomy" id="391624"/>
    <lineage>
        <taxon>Bacteria</taxon>
        <taxon>Pseudomonadati</taxon>
        <taxon>Pseudomonadota</taxon>
        <taxon>Alphaproteobacteria</taxon>
        <taxon>Rhodobacterales</taxon>
        <taxon>Roseobacteraceae</taxon>
        <taxon>Sulfitobacter</taxon>
    </lineage>
</organism>
<keyword evidence="2" id="KW-1185">Reference proteome</keyword>
<protein>
    <submittedName>
        <fullName evidence="1">Uncharacterized protein</fullName>
    </submittedName>
</protein>
<dbReference type="RefSeq" id="WP_007121184.1">
    <property type="nucleotide sequence ID" value="NZ_ABID01000029.1"/>
</dbReference>
<evidence type="ECO:0000313" key="2">
    <source>
        <dbReference type="Proteomes" id="UP000003257"/>
    </source>
</evidence>
<proteinExistence type="predicted"/>